<dbReference type="PANTHER" id="PTHR19328">
    <property type="entry name" value="HEDGEHOG-INTERACTING PROTEIN"/>
    <property type="match status" value="1"/>
</dbReference>
<dbReference type="InterPro" id="IPR012938">
    <property type="entry name" value="Glc/Sorbosone_DH"/>
</dbReference>
<reference evidence="2 3" key="1">
    <citation type="submission" date="2024-02" db="EMBL/GenBank/DDBJ databases">
        <title>Expansion and revision of Xanthobacter and proposal of Roseixanthobacter gen. nov.</title>
        <authorList>
            <person name="Soltysiak M.P.M."/>
            <person name="Jalihal A."/>
            <person name="Ory A."/>
            <person name="Chrisophersen C."/>
            <person name="Lee A.D."/>
            <person name="Boulton J."/>
            <person name="Springer M."/>
        </authorList>
    </citation>
    <scope>NUCLEOTIDE SEQUENCE [LARGE SCALE GENOMIC DNA]</scope>
    <source>
        <strain evidence="2 3">23A</strain>
    </source>
</reference>
<dbReference type="Proteomes" id="UP001604002">
    <property type="component" value="Unassembled WGS sequence"/>
</dbReference>
<dbReference type="InterPro" id="IPR011041">
    <property type="entry name" value="Quinoprot_gluc/sorb_DH_b-prop"/>
</dbReference>
<dbReference type="EMBL" id="JBAFVH010000010">
    <property type="protein sequence ID" value="MFG1374001.1"/>
    <property type="molecule type" value="Genomic_DNA"/>
</dbReference>
<dbReference type="InterPro" id="IPR011042">
    <property type="entry name" value="6-blade_b-propeller_TolB-like"/>
</dbReference>
<comment type="caution">
    <text evidence="2">The sequence shown here is derived from an EMBL/GenBank/DDBJ whole genome shotgun (WGS) entry which is preliminary data.</text>
</comment>
<dbReference type="Gene3D" id="2.120.10.30">
    <property type="entry name" value="TolB, C-terminal domain"/>
    <property type="match status" value="1"/>
</dbReference>
<evidence type="ECO:0000313" key="3">
    <source>
        <dbReference type="Proteomes" id="UP001604002"/>
    </source>
</evidence>
<dbReference type="PANTHER" id="PTHR19328:SF75">
    <property type="entry name" value="ALDOSE SUGAR DEHYDROGENASE YLII"/>
    <property type="match status" value="1"/>
</dbReference>
<gene>
    <name evidence="2" type="ORF">V5F32_17625</name>
</gene>
<dbReference type="RefSeq" id="WP_393993684.1">
    <property type="nucleotide sequence ID" value="NZ_JBAFVH010000010.1"/>
</dbReference>
<proteinExistence type="predicted"/>
<dbReference type="SUPFAM" id="SSF50952">
    <property type="entry name" value="Soluble quinoprotein glucose dehydrogenase"/>
    <property type="match status" value="1"/>
</dbReference>
<name>A0ABW6ZZ04_9HYPH</name>
<evidence type="ECO:0000259" key="1">
    <source>
        <dbReference type="Pfam" id="PF07995"/>
    </source>
</evidence>
<keyword evidence="3" id="KW-1185">Reference proteome</keyword>
<keyword evidence="2" id="KW-0560">Oxidoreductase</keyword>
<dbReference type="EC" id="1.1.5.-" evidence="2"/>
<feature type="domain" description="Glucose/Sorbosone dehydrogenase" evidence="1">
    <location>
        <begin position="81"/>
        <end position="407"/>
    </location>
</feature>
<organism evidence="2 3">
    <name type="scientific">Xanthobacter oligotrophicus</name>
    <dbReference type="NCBI Taxonomy" id="2607286"/>
    <lineage>
        <taxon>Bacteria</taxon>
        <taxon>Pseudomonadati</taxon>
        <taxon>Pseudomonadota</taxon>
        <taxon>Alphaproteobacteria</taxon>
        <taxon>Hyphomicrobiales</taxon>
        <taxon>Xanthobacteraceae</taxon>
        <taxon>Xanthobacter</taxon>
    </lineage>
</organism>
<accession>A0ABW6ZZ04</accession>
<sequence>MQLRPDPRFRTLPREVGAVLARRDHRQRSSFPRPGRRTAIAALALLGLLVAGAFAFSADDAGAVRRFAGEEVRVVPFASGLEHPWSMAFLPDGRLLVTEREGRLRVVDAAGKLGAPISGVPQVAARGQGGLLDVALDPAFATNRLIYLSYAEPRPDGAGTSVARGRLSEDLTRLSDLQVIFRQQPAHSGGNHFGSRLVFAPDGMLFVTLGERFDLMDKAQDLSTTLGKVVRIAPDGSIPADNPFRNRPGARPEIFSYGHRNVQAGVIEPSTGRLWTVEHGPRGGDEVNRPEAGKNYGWPIISYGRHYSGAKIGVGTRKEGMEQPLFYWDPSIAPSGAAFYSADLLPAFKGQLFVGALAGQALVEVKVRNGAVTGEEQLPLGKRIRDVRQGPDGALWLATDDTGEILRVVPAAAK</sequence>
<dbReference type="GO" id="GO:0016491">
    <property type="term" value="F:oxidoreductase activity"/>
    <property type="evidence" value="ECO:0007669"/>
    <property type="project" value="UniProtKB-KW"/>
</dbReference>
<protein>
    <submittedName>
        <fullName evidence="2">PQQ-dependent sugar dehydrogenase</fullName>
        <ecNumber evidence="2">1.1.5.-</ecNumber>
    </submittedName>
</protein>
<evidence type="ECO:0000313" key="2">
    <source>
        <dbReference type="EMBL" id="MFG1374001.1"/>
    </source>
</evidence>
<dbReference type="Pfam" id="PF07995">
    <property type="entry name" value="GSDH"/>
    <property type="match status" value="1"/>
</dbReference>